<protein>
    <submittedName>
        <fullName evidence="2">Uncharacterized protein</fullName>
    </submittedName>
</protein>
<gene>
    <name evidence="2" type="ORF">NM686_003460</name>
</gene>
<evidence type="ECO:0000256" key="1">
    <source>
        <dbReference type="SAM" id="SignalP"/>
    </source>
</evidence>
<keyword evidence="3" id="KW-1185">Reference proteome</keyword>
<evidence type="ECO:0000313" key="2">
    <source>
        <dbReference type="EMBL" id="WAR45584.1"/>
    </source>
</evidence>
<dbReference type="Proteomes" id="UP001162780">
    <property type="component" value="Chromosome"/>
</dbReference>
<name>A0ABY7GM57_9GAMM</name>
<keyword evidence="1" id="KW-0732">Signal</keyword>
<reference evidence="2" key="1">
    <citation type="submission" date="2022-11" db="EMBL/GenBank/DDBJ databases">
        <title>Methylomonas rapida sp. nov., Carotenoid-Producing Obligate Methanotrophs with High Growth Characteristics and Biotechnological Potential.</title>
        <authorList>
            <person name="Tikhonova E.N."/>
            <person name="Suleimanov R.Z."/>
            <person name="Miroshnikov K."/>
            <person name="Oshkin I.Y."/>
            <person name="Belova S.E."/>
            <person name="Danilova O.V."/>
            <person name="Ashikhmin A."/>
            <person name="Konopkin A."/>
            <person name="But S.Y."/>
            <person name="Khmelenina V.N."/>
            <person name="Kuznetsov N."/>
            <person name="Pimenov N.V."/>
            <person name="Dedysh S.N."/>
        </authorList>
    </citation>
    <scope>NUCLEOTIDE SEQUENCE</scope>
    <source>
        <strain evidence="2">MP1</strain>
    </source>
</reference>
<evidence type="ECO:0000313" key="3">
    <source>
        <dbReference type="Proteomes" id="UP001162780"/>
    </source>
</evidence>
<dbReference type="RefSeq" id="WP_255186493.1">
    <property type="nucleotide sequence ID" value="NZ_CP113517.1"/>
</dbReference>
<organism evidence="2 3">
    <name type="scientific">Methylomonas rapida</name>
    <dbReference type="NCBI Taxonomy" id="2963939"/>
    <lineage>
        <taxon>Bacteria</taxon>
        <taxon>Pseudomonadati</taxon>
        <taxon>Pseudomonadota</taxon>
        <taxon>Gammaproteobacteria</taxon>
        <taxon>Methylococcales</taxon>
        <taxon>Methylococcaceae</taxon>
        <taxon>Methylomonas</taxon>
    </lineage>
</organism>
<sequence>MKLSNLWKSAFLLTILLGAQAAMAVTPEEEAEKKCIKPKFRDFSPAPKSEVMPESEISFHINRHADPNHIKASAKTIPLKLTVADKKTFYYVKAKLPAELTEGFARIHVEAKAAEGECIGQDGWLIKVKGQGASAAAGEQAVESAKDSPAAKAETAQ</sequence>
<dbReference type="EMBL" id="CP113517">
    <property type="protein sequence ID" value="WAR45584.1"/>
    <property type="molecule type" value="Genomic_DNA"/>
</dbReference>
<feature type="signal peptide" evidence="1">
    <location>
        <begin position="1"/>
        <end position="24"/>
    </location>
</feature>
<feature type="chain" id="PRO_5046880457" evidence="1">
    <location>
        <begin position="25"/>
        <end position="157"/>
    </location>
</feature>
<proteinExistence type="predicted"/>
<accession>A0ABY7GM57</accession>